<dbReference type="EMBL" id="CYHH01000010">
    <property type="protein sequence ID" value="CUB07664.1"/>
    <property type="molecule type" value="Genomic_DNA"/>
</dbReference>
<keyword evidence="1" id="KW-0808">Transferase</keyword>
<dbReference type="InterPro" id="IPR011009">
    <property type="entry name" value="Kinase-like_dom_sf"/>
</dbReference>
<sequence length="507" mass="57893">MQTAAQTVILGSPAVLGAEDGPFSLPLSDGTSVVCERVVRRVPGARLVCSGRWQGRAIYAKIFIGPRAERHAARDRRGVRWLQERGIDTPALLYEAQLPDGAGWVLLFEAIEDSCNAEEYLASLAGDAQARLRLMETLVRVVARHHQAGVRQTDLYLKNFLIQGERVYTLDGDGIRAGRGPLGPRRSLRNLALLLSKFDVEEDVHLPQLLQVYAEVRGWQTDARMLRRLEEAVWRHRYQVAQEYAMRKVLRTCTDVRVEQRWDRFLAVARAHDGPELRALLDRPDDWLERPACRRLKTGNTCTIGVVTAGARRIVIKRYNVKGFWHGLKIALRRSRAVRSWCNAHLLRMYGIATARPLAVLERRFGPLRRQAYFFAEWVDGPAADELFADASVADEVRREVAERLAKLLHKLYLLGIEHGDLKADNLKIVDRGAWLLDLDALRQYRHARSGRYRRRHARDLRRFLQNWQDAPPVRALLESALRRVYGPDPVLRRAGLSIIEEKVSTT</sequence>
<dbReference type="Pfam" id="PF06293">
    <property type="entry name" value="Kdo"/>
    <property type="match status" value="2"/>
</dbReference>
<gene>
    <name evidence="1" type="ORF">Ga0061068_11018</name>
</gene>
<dbReference type="RefSeq" id="WP_055423943.1">
    <property type="nucleotide sequence ID" value="NZ_CYHH01000010.1"/>
</dbReference>
<dbReference type="AlphaFoldDB" id="A0A0K6IX95"/>
<evidence type="ECO:0000313" key="1">
    <source>
        <dbReference type="EMBL" id="CUB07664.1"/>
    </source>
</evidence>
<dbReference type="SUPFAM" id="SSF56112">
    <property type="entry name" value="Protein kinase-like (PK-like)"/>
    <property type="match status" value="2"/>
</dbReference>
<keyword evidence="2" id="KW-1185">Reference proteome</keyword>
<dbReference type="GO" id="GO:0016301">
    <property type="term" value="F:kinase activity"/>
    <property type="evidence" value="ECO:0007669"/>
    <property type="project" value="UniProtKB-KW"/>
</dbReference>
<organism evidence="1 2">
    <name type="scientific">Tepidiphilus thermophilus</name>
    <dbReference type="NCBI Taxonomy" id="876478"/>
    <lineage>
        <taxon>Bacteria</taxon>
        <taxon>Pseudomonadati</taxon>
        <taxon>Pseudomonadota</taxon>
        <taxon>Hydrogenophilia</taxon>
        <taxon>Hydrogenophilales</taxon>
        <taxon>Hydrogenophilaceae</taxon>
        <taxon>Tepidiphilus</taxon>
    </lineage>
</organism>
<protein>
    <submittedName>
        <fullName evidence="1">Lipopolysaccharide kinase (Kdo/WaaP) family</fullName>
    </submittedName>
</protein>
<accession>A0A0K6IX95</accession>
<dbReference type="Proteomes" id="UP000182108">
    <property type="component" value="Unassembled WGS sequence"/>
</dbReference>
<evidence type="ECO:0000313" key="2">
    <source>
        <dbReference type="Proteomes" id="UP000182108"/>
    </source>
</evidence>
<reference evidence="2" key="1">
    <citation type="submission" date="2015-08" db="EMBL/GenBank/DDBJ databases">
        <authorList>
            <person name="Babu N.S."/>
            <person name="Beckwith C.J."/>
            <person name="Beseler K.G."/>
            <person name="Brison A."/>
            <person name="Carone J.V."/>
            <person name="Caskin T.P."/>
            <person name="Diamond M."/>
            <person name="Durham M.E."/>
            <person name="Foxe J.M."/>
            <person name="Go M."/>
            <person name="Henderson B.A."/>
            <person name="Jones I.B."/>
            <person name="McGettigan J.A."/>
            <person name="Micheletti S.J."/>
            <person name="Nasrallah M.E."/>
            <person name="Ortiz D."/>
            <person name="Piller C.R."/>
            <person name="Privatt S.R."/>
            <person name="Schneider S.L."/>
            <person name="Sharp S."/>
            <person name="Smith T.C."/>
            <person name="Stanton J.D."/>
            <person name="Ullery H.E."/>
            <person name="Wilson R.J."/>
            <person name="Serrano M.G."/>
            <person name="Buck G."/>
            <person name="Lee V."/>
            <person name="Wang Y."/>
            <person name="Carvalho R."/>
            <person name="Voegtly L."/>
            <person name="Shi R."/>
            <person name="Duckworth R."/>
            <person name="Johnson A."/>
            <person name="Loviza R."/>
            <person name="Walstead R."/>
            <person name="Shah Z."/>
            <person name="Kiflezghi M."/>
            <person name="Wade K."/>
            <person name="Ball S.L."/>
            <person name="Bradley K.W."/>
            <person name="Asai D.J."/>
            <person name="Bowman C.A."/>
            <person name="Russell D.A."/>
            <person name="Pope W.H."/>
            <person name="Jacobs-Sera D."/>
            <person name="Hendrix R.W."/>
            <person name="Hatfull G.F."/>
        </authorList>
    </citation>
    <scope>NUCLEOTIDE SEQUENCE [LARGE SCALE GENOMIC DNA]</scope>
    <source>
        <strain evidence="2">JCM 19170</strain>
    </source>
</reference>
<dbReference type="Gene3D" id="1.10.510.10">
    <property type="entry name" value="Transferase(Phosphotransferase) domain 1"/>
    <property type="match status" value="1"/>
</dbReference>
<proteinExistence type="predicted"/>
<dbReference type="OrthoDB" id="8532943at2"/>
<name>A0A0K6IX95_9PROT</name>
<keyword evidence="1" id="KW-0418">Kinase</keyword>